<name>G2J9C8_9BURK</name>
<dbReference type="RefSeq" id="WP_006682576.1">
    <property type="nucleotide sequence ID" value="NZ_CAFB01000040.1"/>
</dbReference>
<dbReference type="AlphaFoldDB" id="G2J9C8"/>
<reference evidence="1 2" key="1">
    <citation type="submission" date="2011-08" db="EMBL/GenBank/DDBJ databases">
        <title>The genome of the obligate endobacterium of an arbuscular mycorrhizal fungus reveals an interphylum network of nutritional interactions.</title>
        <authorList>
            <person name="Ghignone S."/>
            <person name="Salvioli A."/>
            <person name="Anca I."/>
            <person name="Lumini E."/>
            <person name="Ortu G."/>
            <person name="Petiti L."/>
            <person name="Cruveiller S."/>
            <person name="Bianciotto V."/>
            <person name="Piffanelli P."/>
            <person name="Lanfranco L."/>
            <person name="Bonfante P."/>
        </authorList>
    </citation>
    <scope>NUCLEOTIDE SEQUENCE [LARGE SCALE GENOMIC DNA]</scope>
    <source>
        <strain evidence="1 2">BEG34</strain>
    </source>
</reference>
<gene>
    <name evidence="1" type="ORF">CAGGBEG34_230012</name>
</gene>
<organism evidence="1 2">
    <name type="scientific">Candidatus Glomeribacter gigasporarum BEG34</name>
    <dbReference type="NCBI Taxonomy" id="1070319"/>
    <lineage>
        <taxon>Bacteria</taxon>
        <taxon>Pseudomonadati</taxon>
        <taxon>Pseudomonadota</taxon>
        <taxon>Betaproteobacteria</taxon>
        <taxon>Burkholderiales</taxon>
        <taxon>Burkholderiaceae</taxon>
        <taxon>Candidatus Glomeribacter</taxon>
    </lineage>
</organism>
<keyword evidence="2" id="KW-1185">Reference proteome</keyword>
<evidence type="ECO:0000313" key="2">
    <source>
        <dbReference type="Proteomes" id="UP000054051"/>
    </source>
</evidence>
<sequence length="87" mass="10390">MDFLDEEKHKLSKHAALVQEIYEDRCLHPSKNNILNCIYELQPAGLASLIHQYWNEEDAIFGNRIRERFKRDFLETSQIRTLEITLE</sequence>
<comment type="caution">
    <text evidence="1">The sequence shown here is derived from an EMBL/GenBank/DDBJ whole genome shotgun (WGS) entry which is preliminary data.</text>
</comment>
<protein>
    <submittedName>
        <fullName evidence="1">Uncharacterized protein</fullName>
    </submittedName>
</protein>
<evidence type="ECO:0000313" key="1">
    <source>
        <dbReference type="EMBL" id="CCD29375.1"/>
    </source>
</evidence>
<dbReference type="EMBL" id="CAFB01000040">
    <property type="protein sequence ID" value="CCD29375.1"/>
    <property type="molecule type" value="Genomic_DNA"/>
</dbReference>
<proteinExistence type="predicted"/>
<accession>G2J9C8</accession>
<dbReference type="OrthoDB" id="9863093at2"/>
<dbReference type="Proteomes" id="UP000054051">
    <property type="component" value="Unassembled WGS sequence"/>
</dbReference>